<dbReference type="InterPro" id="IPR036844">
    <property type="entry name" value="Hint_dom_sf"/>
</dbReference>
<keyword evidence="3" id="KW-1185">Reference proteome</keyword>
<evidence type="ECO:0000313" key="2">
    <source>
        <dbReference type="EMBL" id="MBO1359957.1"/>
    </source>
</evidence>
<comment type="caution">
    <text evidence="2">The sequence shown here is derived from an EMBL/GenBank/DDBJ whole genome shotgun (WGS) entry which is preliminary data.</text>
</comment>
<sequence>MATTTTTTTTSSGVKYNVISNYTLGTLTSWNVTITDPDGTIAYTGTLYPGVLGVLKTGYVASSSDSAISIANLLVGATYIVPAGVTSDVDILVSVGTLYPTTIYVGGTATITTTLSALSGLVVNVDGGTATLNHGLVAKALSGTTVNITNGGTFSGGTSLVTALSGTTIHFGTGGGTFILNAEASLLNLSSTNITGYDPSKDTIELENTVETVAYYTITGSSTVKTVTLYGVSGTEIASYSATLASGVTLTNNTYYIDGSTNNPLKITYDSDNTYIGACFLSGSMIRTSAGDVPVEDVRIGDIVATFDWRNNSEELRDVTWVGSANISVNKDLRDDEAGYPVCVLKDAVSHGVPYKDMRVTAEHCLFFEGKFIPARMLVNGKNIFYDKNITSYTYYHIETEPHAVIWSDGMLTETYLDTGNRHLFRQHGEVSILTGRARSWERDAAAPLMVERSIVEAIHREVDARAALVAENVIGNRISLETDPDIHLITDRGRSLKRLRLEGNNYSFLIPAGVQSVRIMSRCSRPSDTIGPFVDDRRELGVLIGNITKTSGRRVEIIDQHLTALSLDGWHGLEGGRGRWTTGAGTLSVASQPSAQPFSLTVEVMAAGPYLASNDTVCFARKEA</sequence>
<feature type="domain" description="Hedgehog/Intein (Hint)" evidence="1">
    <location>
        <begin position="279"/>
        <end position="419"/>
    </location>
</feature>
<dbReference type="Pfam" id="PF13403">
    <property type="entry name" value="Hint_2"/>
    <property type="match status" value="1"/>
</dbReference>
<dbReference type="Proteomes" id="UP000664771">
    <property type="component" value="Unassembled WGS sequence"/>
</dbReference>
<reference evidence="2 3" key="1">
    <citation type="submission" date="2021-03" db="EMBL/GenBank/DDBJ databases">
        <title>The complete genome sequence of Acetobacter sacchari TBRC 11175.</title>
        <authorList>
            <person name="Charoenyingcharoen P."/>
            <person name="Yukphan P."/>
        </authorList>
    </citation>
    <scope>NUCLEOTIDE SEQUENCE [LARGE SCALE GENOMIC DNA]</scope>
    <source>
        <strain evidence="2 3">TBRC 11175</strain>
    </source>
</reference>
<dbReference type="InterPro" id="IPR028992">
    <property type="entry name" value="Hedgehog/Intein_dom"/>
</dbReference>
<proteinExistence type="predicted"/>
<accession>A0ABS3LVL6</accession>
<gene>
    <name evidence="2" type="ORF">J2D73_09130</name>
</gene>
<evidence type="ECO:0000313" key="3">
    <source>
        <dbReference type="Proteomes" id="UP000664771"/>
    </source>
</evidence>
<dbReference type="EMBL" id="JAFVMF010000008">
    <property type="protein sequence ID" value="MBO1359957.1"/>
    <property type="molecule type" value="Genomic_DNA"/>
</dbReference>
<protein>
    <submittedName>
        <fullName evidence="2">Hint domain-containing protein</fullName>
    </submittedName>
</protein>
<dbReference type="RefSeq" id="WP_207881270.1">
    <property type="nucleotide sequence ID" value="NZ_JAFVMF010000008.1"/>
</dbReference>
<organism evidence="2 3">
    <name type="scientific">Acetobacter sacchari</name>
    <dbReference type="NCBI Taxonomy" id="2661687"/>
    <lineage>
        <taxon>Bacteria</taxon>
        <taxon>Pseudomonadati</taxon>
        <taxon>Pseudomonadota</taxon>
        <taxon>Alphaproteobacteria</taxon>
        <taxon>Acetobacterales</taxon>
        <taxon>Acetobacteraceae</taxon>
        <taxon>Acetobacter</taxon>
    </lineage>
</organism>
<dbReference type="Gene3D" id="2.170.16.10">
    <property type="entry name" value="Hedgehog/Intein (Hint) domain"/>
    <property type="match status" value="1"/>
</dbReference>
<evidence type="ECO:0000259" key="1">
    <source>
        <dbReference type="Pfam" id="PF13403"/>
    </source>
</evidence>
<name>A0ABS3LVL6_9PROT</name>
<dbReference type="SUPFAM" id="SSF51294">
    <property type="entry name" value="Hedgehog/intein (Hint) domain"/>
    <property type="match status" value="1"/>
</dbReference>